<proteinExistence type="predicted"/>
<keyword evidence="2" id="KW-1185">Reference proteome</keyword>
<gene>
    <name evidence="1" type="ORF">SMD27_08750</name>
</gene>
<dbReference type="RefSeq" id="WP_320507989.1">
    <property type="nucleotide sequence ID" value="NZ_JAXCLW010000002.1"/>
</dbReference>
<comment type="caution">
    <text evidence="1">The sequence shown here is derived from an EMBL/GenBank/DDBJ whole genome shotgun (WGS) entry which is preliminary data.</text>
</comment>
<protein>
    <submittedName>
        <fullName evidence="1">PhnD/SsuA/transferrin family substrate-binding protein</fullName>
    </submittedName>
</protein>
<organism evidence="1 2">
    <name type="scientific">Dongia soli</name>
    <dbReference type="NCBI Taxonomy" id="600628"/>
    <lineage>
        <taxon>Bacteria</taxon>
        <taxon>Pseudomonadati</taxon>
        <taxon>Pseudomonadota</taxon>
        <taxon>Alphaproteobacteria</taxon>
        <taxon>Rhodospirillales</taxon>
        <taxon>Dongiaceae</taxon>
        <taxon>Dongia</taxon>
    </lineage>
</organism>
<accession>A0ABU5E9B2</accession>
<evidence type="ECO:0000313" key="2">
    <source>
        <dbReference type="Proteomes" id="UP001279642"/>
    </source>
</evidence>
<sequence>MIMGLPMYALPELSRATLDWWIGLCRHFRRAGIDDLPLTMAEPRDLYEHWRQPSLLFTQTCGYPLTHDLDGQVQLVATPCYRAPGCNGSTYRSSIVIRDDDAIEDLADLKGKRIAFNSRDSQSGYNCLRHLISPLARDGRFFAEALETGGHRRSLAAVRHGKADVASIDCVSYALIAAVAPVEVTGIRVLCESAPAPNLPYITAAATPPQKLARLQDGLRAATADPHLTATRDTLLIEDVTVLQRDAYDLILSMERAAIEAGYRDLD</sequence>
<dbReference type="PANTHER" id="PTHR35841:SF1">
    <property type="entry name" value="PHOSPHONATES-BINDING PERIPLASMIC PROTEIN"/>
    <property type="match status" value="1"/>
</dbReference>
<dbReference type="Gene3D" id="3.40.190.10">
    <property type="entry name" value="Periplasmic binding protein-like II"/>
    <property type="match status" value="2"/>
</dbReference>
<dbReference type="Pfam" id="PF12974">
    <property type="entry name" value="Phosphonate-bd"/>
    <property type="match status" value="1"/>
</dbReference>
<reference evidence="1 2" key="1">
    <citation type="journal article" date="2016" name="Antonie Van Leeuwenhoek">
        <title>Dongia soli sp. nov., isolated from soil from Dokdo, Korea.</title>
        <authorList>
            <person name="Kim D.U."/>
            <person name="Lee H."/>
            <person name="Kim H."/>
            <person name="Kim S.G."/>
            <person name="Ka J.O."/>
        </authorList>
    </citation>
    <scope>NUCLEOTIDE SEQUENCE [LARGE SCALE GENOMIC DNA]</scope>
    <source>
        <strain evidence="1 2">D78</strain>
    </source>
</reference>
<evidence type="ECO:0000313" key="1">
    <source>
        <dbReference type="EMBL" id="MDY0882931.1"/>
    </source>
</evidence>
<dbReference type="Proteomes" id="UP001279642">
    <property type="component" value="Unassembled WGS sequence"/>
</dbReference>
<dbReference type="SUPFAM" id="SSF53850">
    <property type="entry name" value="Periplasmic binding protein-like II"/>
    <property type="match status" value="1"/>
</dbReference>
<name>A0ABU5E9B2_9PROT</name>
<dbReference type="PANTHER" id="PTHR35841">
    <property type="entry name" value="PHOSPHONATES-BINDING PERIPLASMIC PROTEIN"/>
    <property type="match status" value="1"/>
</dbReference>
<dbReference type="EMBL" id="JAXCLW010000002">
    <property type="protein sequence ID" value="MDY0882931.1"/>
    <property type="molecule type" value="Genomic_DNA"/>
</dbReference>